<evidence type="ECO:0000313" key="2">
    <source>
        <dbReference type="Proteomes" id="UP000188268"/>
    </source>
</evidence>
<evidence type="ECO:0000313" key="1">
    <source>
        <dbReference type="EMBL" id="OMO84696.1"/>
    </source>
</evidence>
<protein>
    <submittedName>
        <fullName evidence="1">Uncharacterized protein</fullName>
    </submittedName>
</protein>
<gene>
    <name evidence="1" type="ORF">CCACVL1_10706</name>
</gene>
<accession>A0A1R3IQ47</accession>
<dbReference type="Gramene" id="OMO84696">
    <property type="protein sequence ID" value="OMO84696"/>
    <property type="gene ID" value="CCACVL1_10706"/>
</dbReference>
<dbReference type="AlphaFoldDB" id="A0A1R3IQ47"/>
<name>A0A1R3IQ47_COCAP</name>
<reference evidence="1 2" key="1">
    <citation type="submission" date="2013-09" db="EMBL/GenBank/DDBJ databases">
        <title>Corchorus capsularis genome sequencing.</title>
        <authorList>
            <person name="Alam M."/>
            <person name="Haque M.S."/>
            <person name="Islam M.S."/>
            <person name="Emdad E.M."/>
            <person name="Islam M.M."/>
            <person name="Ahmed B."/>
            <person name="Halim A."/>
            <person name="Hossen Q.M.M."/>
            <person name="Hossain M.Z."/>
            <person name="Ahmed R."/>
            <person name="Khan M.M."/>
            <person name="Islam R."/>
            <person name="Rashid M.M."/>
            <person name="Khan S.A."/>
            <person name="Rahman M.S."/>
            <person name="Alam M."/>
        </authorList>
    </citation>
    <scope>NUCLEOTIDE SEQUENCE [LARGE SCALE GENOMIC DNA]</scope>
    <source>
        <strain evidence="2">cv. CVL-1</strain>
        <tissue evidence="1">Whole seedling</tissue>
    </source>
</reference>
<proteinExistence type="predicted"/>
<dbReference type="EMBL" id="AWWV01009700">
    <property type="protein sequence ID" value="OMO84696.1"/>
    <property type="molecule type" value="Genomic_DNA"/>
</dbReference>
<keyword evidence="2" id="KW-1185">Reference proteome</keyword>
<organism evidence="1 2">
    <name type="scientific">Corchorus capsularis</name>
    <name type="common">Jute</name>
    <dbReference type="NCBI Taxonomy" id="210143"/>
    <lineage>
        <taxon>Eukaryota</taxon>
        <taxon>Viridiplantae</taxon>
        <taxon>Streptophyta</taxon>
        <taxon>Embryophyta</taxon>
        <taxon>Tracheophyta</taxon>
        <taxon>Spermatophyta</taxon>
        <taxon>Magnoliopsida</taxon>
        <taxon>eudicotyledons</taxon>
        <taxon>Gunneridae</taxon>
        <taxon>Pentapetalae</taxon>
        <taxon>rosids</taxon>
        <taxon>malvids</taxon>
        <taxon>Malvales</taxon>
        <taxon>Malvaceae</taxon>
        <taxon>Grewioideae</taxon>
        <taxon>Apeibeae</taxon>
        <taxon>Corchorus</taxon>
    </lineage>
</organism>
<comment type="caution">
    <text evidence="1">The sequence shown here is derived from an EMBL/GenBank/DDBJ whole genome shotgun (WGS) entry which is preliminary data.</text>
</comment>
<feature type="non-terminal residue" evidence="1">
    <location>
        <position position="1"/>
    </location>
</feature>
<dbReference type="Proteomes" id="UP000188268">
    <property type="component" value="Unassembled WGS sequence"/>
</dbReference>
<sequence>DRSQFPEIVLLQVAVESSPATLRQMGNGA</sequence>